<evidence type="ECO:0008006" key="4">
    <source>
        <dbReference type="Google" id="ProtNLM"/>
    </source>
</evidence>
<evidence type="ECO:0000313" key="3">
    <source>
        <dbReference type="Proteomes" id="UP001189429"/>
    </source>
</evidence>
<feature type="compositionally biased region" description="Basic and acidic residues" evidence="1">
    <location>
        <begin position="19"/>
        <end position="34"/>
    </location>
</feature>
<reference evidence="2" key="1">
    <citation type="submission" date="2023-10" db="EMBL/GenBank/DDBJ databases">
        <authorList>
            <person name="Chen Y."/>
            <person name="Shah S."/>
            <person name="Dougan E. K."/>
            <person name="Thang M."/>
            <person name="Chan C."/>
        </authorList>
    </citation>
    <scope>NUCLEOTIDE SEQUENCE [LARGE SCALE GENOMIC DNA]</scope>
</reference>
<feature type="compositionally biased region" description="Basic and acidic residues" evidence="1">
    <location>
        <begin position="148"/>
        <end position="157"/>
    </location>
</feature>
<name>A0ABN9RYX2_9DINO</name>
<feature type="compositionally biased region" description="Low complexity" evidence="1">
    <location>
        <begin position="226"/>
        <end position="240"/>
    </location>
</feature>
<evidence type="ECO:0000256" key="1">
    <source>
        <dbReference type="SAM" id="MobiDB-lite"/>
    </source>
</evidence>
<protein>
    <recommendedName>
        <fullName evidence="4">Non-specific serine/threonine protein kinase</fullName>
    </recommendedName>
</protein>
<organism evidence="2 3">
    <name type="scientific">Prorocentrum cordatum</name>
    <dbReference type="NCBI Taxonomy" id="2364126"/>
    <lineage>
        <taxon>Eukaryota</taxon>
        <taxon>Sar</taxon>
        <taxon>Alveolata</taxon>
        <taxon>Dinophyceae</taxon>
        <taxon>Prorocentrales</taxon>
        <taxon>Prorocentraceae</taxon>
        <taxon>Prorocentrum</taxon>
    </lineage>
</organism>
<keyword evidence="3" id="KW-1185">Reference proteome</keyword>
<feature type="region of interest" description="Disordered" evidence="1">
    <location>
        <begin position="81"/>
        <end position="279"/>
    </location>
</feature>
<sequence length="449" mass="47865">MLSALGLWEETADATSPTDRAHVEDDSLRAHQKGEPGGPEPAGPAADGWSVICDAFSDVSASLSEVFVTREAAGDDYERYDRRAARSMPPRACRDSTPLSGDSEHWRRARSQELSRAQLEGPSVAGGQIRKMLSARSITPTPMGRRATSREAEHEEVGPVQRAPQFTKMPSGRPGRSVTPPPMGRRATGRGPPREAKDEDEDEAGDDTLGPMGPASSSGDGKRSGRAPAPEAGRAPQEGPSVPGRRLRTILNGGPPQRSAQEAAPAPVGRRDTGRGPPVFEAAATPAALLGAGLVVDQEPLLGAGLLPVRTRRESRESQEEKSVQFRETNSCFSGGGTRYIEGRESGSDISGSEKAGSVFQKIYEVSRLLSQSADCLKWNAALSLYALGVDLSAVCHDGFEAGLARWRKRKEQAKLLVTTDLLKRAGRAHSQALLERRALQGRDVAAAS</sequence>
<dbReference type="Proteomes" id="UP001189429">
    <property type="component" value="Unassembled WGS sequence"/>
</dbReference>
<feature type="region of interest" description="Disordered" evidence="1">
    <location>
        <begin position="1"/>
        <end position="48"/>
    </location>
</feature>
<gene>
    <name evidence="2" type="ORF">PCOR1329_LOCUS24946</name>
</gene>
<evidence type="ECO:0000313" key="2">
    <source>
        <dbReference type="EMBL" id="CAK0824570.1"/>
    </source>
</evidence>
<feature type="compositionally biased region" description="Basic and acidic residues" evidence="1">
    <location>
        <begin position="102"/>
        <end position="113"/>
    </location>
</feature>
<accession>A0ABN9RYX2</accession>
<dbReference type="EMBL" id="CAUYUJ010008668">
    <property type="protein sequence ID" value="CAK0824570.1"/>
    <property type="molecule type" value="Genomic_DNA"/>
</dbReference>
<proteinExistence type="predicted"/>
<comment type="caution">
    <text evidence="2">The sequence shown here is derived from an EMBL/GenBank/DDBJ whole genome shotgun (WGS) entry which is preliminary data.</text>
</comment>